<proteinExistence type="predicted"/>
<accession>C6M2I4</accession>
<dbReference type="EMBL" id="ACKO02000003">
    <property type="protein sequence ID" value="EET45505.1"/>
    <property type="molecule type" value="Genomic_DNA"/>
</dbReference>
<organism evidence="1 2">
    <name type="scientific">Neisseria sicca ATCC 29256</name>
    <dbReference type="NCBI Taxonomy" id="547045"/>
    <lineage>
        <taxon>Bacteria</taxon>
        <taxon>Pseudomonadati</taxon>
        <taxon>Pseudomonadota</taxon>
        <taxon>Betaproteobacteria</taxon>
        <taxon>Neisseriales</taxon>
        <taxon>Neisseriaceae</taxon>
        <taxon>Neisseria</taxon>
    </lineage>
</organism>
<evidence type="ECO:0000313" key="2">
    <source>
        <dbReference type="Proteomes" id="UP000005365"/>
    </source>
</evidence>
<sequence length="49" mass="5335">MGEAHATKFFGNASSVAWTLSTKMMNTQRSSENTMYSGLTLNQYGVTSP</sequence>
<gene>
    <name evidence="1" type="ORF">NEISICOT_00723</name>
</gene>
<comment type="caution">
    <text evidence="1">The sequence shown here is derived from an EMBL/GenBank/DDBJ whole genome shotgun (WGS) entry which is preliminary data.</text>
</comment>
<dbReference type="AlphaFoldDB" id="C6M2I4"/>
<evidence type="ECO:0000313" key="1">
    <source>
        <dbReference type="EMBL" id="EET45505.1"/>
    </source>
</evidence>
<name>C6M2I4_NEISI</name>
<reference evidence="1" key="1">
    <citation type="submission" date="2009-07" db="EMBL/GenBank/DDBJ databases">
        <authorList>
            <person name="Weinstock G."/>
            <person name="Sodergren E."/>
            <person name="Clifton S."/>
            <person name="Fulton L."/>
            <person name="Fulton B."/>
            <person name="Courtney L."/>
            <person name="Fronick C."/>
            <person name="Harrison M."/>
            <person name="Strong C."/>
            <person name="Farmer C."/>
            <person name="Delahaunty K."/>
            <person name="Markovic C."/>
            <person name="Hall O."/>
            <person name="Minx P."/>
            <person name="Tomlinson C."/>
            <person name="Mitreva M."/>
            <person name="Nelson J."/>
            <person name="Hou S."/>
            <person name="Wollam A."/>
            <person name="Pepin K.H."/>
            <person name="Johnson M."/>
            <person name="Bhonagiri V."/>
            <person name="Nash W.E."/>
            <person name="Warren W."/>
            <person name="Chinwalla A."/>
            <person name="Mardis E.R."/>
            <person name="Wilson R.K."/>
        </authorList>
    </citation>
    <scope>NUCLEOTIDE SEQUENCE [LARGE SCALE GENOMIC DNA]</scope>
    <source>
        <strain evidence="1">ATCC 29256</strain>
    </source>
</reference>
<dbReference type="Proteomes" id="UP000005365">
    <property type="component" value="Unassembled WGS sequence"/>
</dbReference>
<keyword evidence="2" id="KW-1185">Reference proteome</keyword>
<protein>
    <submittedName>
        <fullName evidence="1">Uncharacterized protein</fullName>
    </submittedName>
</protein>